<dbReference type="Gene3D" id="1.10.601.10">
    <property type="entry name" value="RNA Polymerase Primary Sigma Factor"/>
    <property type="match status" value="1"/>
</dbReference>
<dbReference type="InterPro" id="IPR007627">
    <property type="entry name" value="RNA_pol_sigma70_r2"/>
</dbReference>
<keyword evidence="4 7" id="KW-0731">Sigma factor</keyword>
<feature type="region of interest" description="Disordered" evidence="9">
    <location>
        <begin position="176"/>
        <end position="210"/>
    </location>
</feature>
<dbReference type="GO" id="GO:0003677">
    <property type="term" value="F:DNA binding"/>
    <property type="evidence" value="ECO:0007669"/>
    <property type="project" value="UniProtKB-UniRule"/>
</dbReference>
<comment type="subunit">
    <text evidence="7">Interacts with the RNA polymerase core enzyme.</text>
</comment>
<name>W8KKJ3_9GAMM</name>
<keyword evidence="1 7" id="KW-0963">Cytoplasm</keyword>
<dbReference type="InterPro" id="IPR013324">
    <property type="entry name" value="RNA_pol_sigma_r3/r4-like"/>
</dbReference>
<evidence type="ECO:0000259" key="10">
    <source>
        <dbReference type="PROSITE" id="PS00715"/>
    </source>
</evidence>
<dbReference type="InterPro" id="IPR012759">
    <property type="entry name" value="RNA_pol_sigma_RpoH_proteobac"/>
</dbReference>
<dbReference type="NCBIfam" id="NF005143">
    <property type="entry name" value="PRK06596.1"/>
    <property type="match status" value="1"/>
</dbReference>
<dbReference type="InterPro" id="IPR007630">
    <property type="entry name" value="RNA_pol_sigma70_r4"/>
</dbReference>
<dbReference type="SUPFAM" id="SSF88946">
    <property type="entry name" value="Sigma2 domain of RNA polymerase sigma factors"/>
    <property type="match status" value="1"/>
</dbReference>
<dbReference type="InterPro" id="IPR013325">
    <property type="entry name" value="RNA_pol_sigma_r2"/>
</dbReference>
<dbReference type="InterPro" id="IPR050813">
    <property type="entry name" value="Sigma-70_Factor"/>
</dbReference>
<evidence type="ECO:0000256" key="7">
    <source>
        <dbReference type="HAMAP-Rule" id="MF_00961"/>
    </source>
</evidence>
<keyword evidence="6 7" id="KW-0804">Transcription</keyword>
<dbReference type="HOGENOM" id="CLU_014793_3_5_6"/>
<evidence type="ECO:0000256" key="2">
    <source>
        <dbReference type="ARBA" id="ARBA00023015"/>
    </source>
</evidence>
<dbReference type="GO" id="GO:0009408">
    <property type="term" value="P:response to heat"/>
    <property type="evidence" value="ECO:0007669"/>
    <property type="project" value="UniProtKB-UniRule"/>
</dbReference>
<dbReference type="CDD" id="cd06171">
    <property type="entry name" value="Sigma70_r4"/>
    <property type="match status" value="1"/>
</dbReference>
<proteinExistence type="inferred from homology"/>
<dbReference type="InterPro" id="IPR000943">
    <property type="entry name" value="RNA_pol_sigma70"/>
</dbReference>
<reference evidence="12 13" key="1">
    <citation type="journal article" date="2014" name="J Genomics">
        <title>Draft Genome Sequence of the Extremely Halophilic Phototrophic Purple Sulfur Bacterium Halorhodospira halochloris.</title>
        <authorList>
            <person name="Singh K.S."/>
            <person name="Kirksey J."/>
            <person name="Hoff W.D."/>
            <person name="Deole R."/>
        </authorList>
    </citation>
    <scope>NUCLEOTIDE SEQUENCE [LARGE SCALE GENOMIC DNA]</scope>
    <source>
        <strain evidence="12 13">A</strain>
    </source>
</reference>
<dbReference type="Pfam" id="PF04542">
    <property type="entry name" value="Sigma70_r2"/>
    <property type="match status" value="1"/>
</dbReference>
<dbReference type="PRINTS" id="PR00046">
    <property type="entry name" value="SIGMA70FCT"/>
</dbReference>
<dbReference type="PROSITE" id="PS00715">
    <property type="entry name" value="SIGMA70_1"/>
    <property type="match status" value="1"/>
</dbReference>
<dbReference type="Proteomes" id="UP000019442">
    <property type="component" value="Chromosome"/>
</dbReference>
<dbReference type="AlphaFoldDB" id="W8KKJ3"/>
<dbReference type="NCBIfam" id="TIGR02937">
    <property type="entry name" value="sigma70-ECF"/>
    <property type="match status" value="1"/>
</dbReference>
<keyword evidence="5 7" id="KW-0238">DNA-binding</keyword>
<keyword evidence="3 7" id="KW-0346">Stress response</keyword>
<evidence type="ECO:0000313" key="13">
    <source>
        <dbReference type="Proteomes" id="UP000019442"/>
    </source>
</evidence>
<dbReference type="PROSITE" id="PS00716">
    <property type="entry name" value="SIGMA70_2"/>
    <property type="match status" value="1"/>
</dbReference>
<comment type="function">
    <text evidence="7">Sigma factors are initiation factors that promote the attachment of RNA polymerase to specific initiation sites and are then released. This sigma factor is involved in regulation of expression of heat shock genes.</text>
</comment>
<dbReference type="GO" id="GO:0016987">
    <property type="term" value="F:sigma factor activity"/>
    <property type="evidence" value="ECO:0007669"/>
    <property type="project" value="UniProtKB-UniRule"/>
</dbReference>
<keyword evidence="2 7" id="KW-0805">Transcription regulation</keyword>
<dbReference type="PATRIC" id="fig|1354791.3.peg.429"/>
<dbReference type="PANTHER" id="PTHR30376:SF3">
    <property type="entry name" value="RNA POLYMERASE SIGMA FACTOR RPOH"/>
    <property type="match status" value="1"/>
</dbReference>
<dbReference type="SUPFAM" id="SSF88659">
    <property type="entry name" value="Sigma3 and sigma4 domains of RNA polymerase sigma factors"/>
    <property type="match status" value="1"/>
</dbReference>
<accession>W8KKJ3</accession>
<dbReference type="HAMAP" id="MF_00961">
    <property type="entry name" value="Sigma70_RpoH"/>
    <property type="match status" value="1"/>
</dbReference>
<reference evidence="13" key="2">
    <citation type="submission" date="2014-02" db="EMBL/GenBank/DDBJ databases">
        <title>Draft Genome Sequence of extremely halophilic bacteria Halorhodospira halochloris.</title>
        <authorList>
            <person name="Singh K.S."/>
        </authorList>
    </citation>
    <scope>NUCLEOTIDE SEQUENCE [LARGE SCALE GENOMIC DNA]</scope>
    <source>
        <strain evidence="13">A</strain>
    </source>
</reference>
<dbReference type="Gene3D" id="1.20.140.160">
    <property type="match status" value="1"/>
</dbReference>
<feature type="short sequence motif" description="Interaction with polymerase core subunit RpoC" evidence="7">
    <location>
        <begin position="80"/>
        <end position="83"/>
    </location>
</feature>
<feature type="domain" description="RNA polymerase sigma-70" evidence="11">
    <location>
        <begin position="253"/>
        <end position="279"/>
    </location>
</feature>
<evidence type="ECO:0000256" key="9">
    <source>
        <dbReference type="SAM" id="MobiDB-lite"/>
    </source>
</evidence>
<feature type="domain" description="RNA polymerase sigma-70" evidence="10">
    <location>
        <begin position="80"/>
        <end position="93"/>
    </location>
</feature>
<dbReference type="EMBL" id="CP007268">
    <property type="protein sequence ID" value="AHK80314.1"/>
    <property type="molecule type" value="Genomic_DNA"/>
</dbReference>
<gene>
    <name evidence="7" type="primary">rpoH</name>
    <name evidence="12" type="ORF">M911_15460</name>
</gene>
<feature type="region of interest" description="Sigma-70 factor domain-2" evidence="7">
    <location>
        <begin position="56"/>
        <end position="125"/>
    </location>
</feature>
<dbReference type="FunFam" id="1.20.120.1810:FF:000001">
    <property type="entry name" value="RNA polymerase sigma factor RpoH"/>
    <property type="match status" value="1"/>
</dbReference>
<evidence type="ECO:0000259" key="11">
    <source>
        <dbReference type="PROSITE" id="PS00716"/>
    </source>
</evidence>
<evidence type="ECO:0000256" key="8">
    <source>
        <dbReference type="NCBIfam" id="TIGR02392"/>
    </source>
</evidence>
<evidence type="ECO:0000256" key="1">
    <source>
        <dbReference type="ARBA" id="ARBA00022490"/>
    </source>
</evidence>
<dbReference type="KEGG" id="hhc:M911_15460"/>
<comment type="caution">
    <text evidence="7">Lacks conserved residue(s) required for the propagation of feature annotation.</text>
</comment>
<dbReference type="GO" id="GO:0006352">
    <property type="term" value="P:DNA-templated transcription initiation"/>
    <property type="evidence" value="ECO:0007669"/>
    <property type="project" value="UniProtKB-UniRule"/>
</dbReference>
<dbReference type="RefSeq" id="WP_025282857.1">
    <property type="nucleotide sequence ID" value="NZ_CP007268.1"/>
</dbReference>
<evidence type="ECO:0000256" key="6">
    <source>
        <dbReference type="ARBA" id="ARBA00023163"/>
    </source>
</evidence>
<dbReference type="InterPro" id="IPR014284">
    <property type="entry name" value="RNA_pol_sigma-70_dom"/>
</dbReference>
<dbReference type="FunFam" id="1.10.10.10:FF:000285">
    <property type="entry name" value="RNA polymerase sigma factor RpoH"/>
    <property type="match status" value="1"/>
</dbReference>
<dbReference type="Pfam" id="PF04545">
    <property type="entry name" value="Sigma70_r4"/>
    <property type="match status" value="1"/>
</dbReference>
<evidence type="ECO:0000256" key="5">
    <source>
        <dbReference type="ARBA" id="ARBA00023125"/>
    </source>
</evidence>
<organism evidence="12 13">
    <name type="scientific">Ectothiorhodospira haloalkaliphila</name>
    <dbReference type="NCBI Taxonomy" id="421628"/>
    <lineage>
        <taxon>Bacteria</taxon>
        <taxon>Pseudomonadati</taxon>
        <taxon>Pseudomonadota</taxon>
        <taxon>Gammaproteobacteria</taxon>
        <taxon>Chromatiales</taxon>
        <taxon>Ectothiorhodospiraceae</taxon>
        <taxon>Ectothiorhodospira</taxon>
    </lineage>
</organism>
<comment type="subcellular location">
    <subcellularLocation>
        <location evidence="7">Cytoplasm</location>
    </subcellularLocation>
</comment>
<evidence type="ECO:0000256" key="3">
    <source>
        <dbReference type="ARBA" id="ARBA00023016"/>
    </source>
</evidence>
<comment type="similarity">
    <text evidence="7">Belongs to the sigma-70 factor family. RpoH subfamily.</text>
</comment>
<evidence type="ECO:0000256" key="4">
    <source>
        <dbReference type="ARBA" id="ARBA00023082"/>
    </source>
</evidence>
<dbReference type="GO" id="GO:0005737">
    <property type="term" value="C:cytoplasm"/>
    <property type="evidence" value="ECO:0007669"/>
    <property type="project" value="UniProtKB-SubCell"/>
</dbReference>
<dbReference type="PIRSF" id="PIRSF000770">
    <property type="entry name" value="RNA_pol_sigma-SigE/K"/>
    <property type="match status" value="1"/>
</dbReference>
<feature type="DNA-binding region" description="H-T-H motif" evidence="7">
    <location>
        <begin position="254"/>
        <end position="273"/>
    </location>
</feature>
<keyword evidence="13" id="KW-1185">Reference proteome</keyword>
<dbReference type="PANTHER" id="PTHR30376">
    <property type="entry name" value="SIGMA FACTOR RPOH HEAT SHOCK RELATED"/>
    <property type="match status" value="1"/>
</dbReference>
<dbReference type="OrthoDB" id="9809557at2"/>
<evidence type="ECO:0000313" key="12">
    <source>
        <dbReference type="EMBL" id="AHK80314.1"/>
    </source>
</evidence>
<dbReference type="NCBIfam" id="TIGR02392">
    <property type="entry name" value="rpoH_proteo"/>
    <property type="match status" value="1"/>
</dbReference>
<protein>
    <recommendedName>
        <fullName evidence="7 8">RNA polymerase sigma factor RpoH</fullName>
    </recommendedName>
    <alternativeName>
        <fullName evidence="7">RNA polymerase sigma-32 factor</fullName>
    </alternativeName>
</protein>
<sequence length="285" mass="32559">MNTALVATKDNLAVPVGNLESYIQAVNQLPVLEADDEKSLARRLRDHQDLEAARTLVMHNLRFVVHIARGYSGYGLGLGDLIQEGNIGLMKAVKRFDPEMNVRLISFAVHWIRAEIHEFVLRNWRIVKVATTKAQRKLFFNLRSAKQRLGWFSQEEVDTVARDLGVTPREVMEMESRMAGQDMSFDPEPQDDDTPYLPPSESLTDHTDDPAQALERSDWDSYHHTRLQQAMEALDDRSRQILARRWLAEDKATLHELAAEYSVSAERIRQLENNAIGKLRKAMAA</sequence>